<gene>
    <name evidence="2" type="ORF">Voc01_089670</name>
</gene>
<dbReference type="InterPro" id="IPR036551">
    <property type="entry name" value="Flavin_trans-like"/>
</dbReference>
<accession>A0A8J4EFU7</accession>
<dbReference type="AlphaFoldDB" id="A0A8J4EFU7"/>
<dbReference type="GO" id="GO:0004633">
    <property type="term" value="F:phosphopantothenoylcysteine decarboxylase activity"/>
    <property type="evidence" value="ECO:0007669"/>
    <property type="project" value="TreeGrafter"/>
</dbReference>
<dbReference type="Pfam" id="PF02441">
    <property type="entry name" value="Flavoprotein"/>
    <property type="match status" value="1"/>
</dbReference>
<dbReference type="PANTHER" id="PTHR14359">
    <property type="entry name" value="HOMO-OLIGOMERIC FLAVIN CONTAINING CYS DECARBOXYLASE FAMILY"/>
    <property type="match status" value="1"/>
</dbReference>
<protein>
    <submittedName>
        <fullName evidence="2">Flavoprotein</fullName>
    </submittedName>
</protein>
<sequence>MSATPPRRVLHLIVCGGPRAGQAGNGIRLAHARGWDVVVVATPAGLDFIDQPALEALSARPVFHAYRRDPDTPSLPPADATLVCPATFNTINKLAAGFSDNLALGLLTEAVGTRAPLVIAPALNSSQAGHPAFARSVNELRAAGAVVLIGPGIYEPVAKGTGRRPYRWDRALDAVDDLDSRRSEPGRT</sequence>
<dbReference type="GO" id="GO:0071513">
    <property type="term" value="C:phosphopantothenoylcysteine decarboxylase complex"/>
    <property type="evidence" value="ECO:0007669"/>
    <property type="project" value="TreeGrafter"/>
</dbReference>
<dbReference type="RefSeq" id="WP_203933862.1">
    <property type="nucleotide sequence ID" value="NZ_BOPH01000129.1"/>
</dbReference>
<comment type="caution">
    <text evidence="2">The sequence shown here is derived from an EMBL/GenBank/DDBJ whole genome shotgun (WGS) entry which is preliminary data.</text>
</comment>
<organism evidence="2 3">
    <name type="scientific">Virgisporangium ochraceum</name>
    <dbReference type="NCBI Taxonomy" id="65505"/>
    <lineage>
        <taxon>Bacteria</taxon>
        <taxon>Bacillati</taxon>
        <taxon>Actinomycetota</taxon>
        <taxon>Actinomycetes</taxon>
        <taxon>Micromonosporales</taxon>
        <taxon>Micromonosporaceae</taxon>
        <taxon>Virgisporangium</taxon>
    </lineage>
</organism>
<dbReference type="Proteomes" id="UP000635606">
    <property type="component" value="Unassembled WGS sequence"/>
</dbReference>
<evidence type="ECO:0000313" key="2">
    <source>
        <dbReference type="EMBL" id="GIJ74050.1"/>
    </source>
</evidence>
<name>A0A8J4EFU7_9ACTN</name>
<dbReference type="Gene3D" id="3.40.50.1950">
    <property type="entry name" value="Flavin prenyltransferase-like"/>
    <property type="match status" value="1"/>
</dbReference>
<evidence type="ECO:0000313" key="3">
    <source>
        <dbReference type="Proteomes" id="UP000635606"/>
    </source>
</evidence>
<feature type="domain" description="Flavoprotein" evidence="1">
    <location>
        <begin position="12"/>
        <end position="140"/>
    </location>
</feature>
<keyword evidence="3" id="KW-1185">Reference proteome</keyword>
<dbReference type="PANTHER" id="PTHR14359:SF6">
    <property type="entry name" value="PHOSPHOPANTOTHENOYLCYSTEINE DECARBOXYLASE"/>
    <property type="match status" value="1"/>
</dbReference>
<dbReference type="GO" id="GO:0015937">
    <property type="term" value="P:coenzyme A biosynthetic process"/>
    <property type="evidence" value="ECO:0007669"/>
    <property type="project" value="TreeGrafter"/>
</dbReference>
<proteinExistence type="predicted"/>
<reference evidence="2" key="1">
    <citation type="submission" date="2021-01" db="EMBL/GenBank/DDBJ databases">
        <title>Whole genome shotgun sequence of Virgisporangium ochraceum NBRC 16418.</title>
        <authorList>
            <person name="Komaki H."/>
            <person name="Tamura T."/>
        </authorList>
    </citation>
    <scope>NUCLEOTIDE SEQUENCE</scope>
    <source>
        <strain evidence="2">NBRC 16418</strain>
    </source>
</reference>
<dbReference type="SUPFAM" id="SSF52507">
    <property type="entry name" value="Homo-oligomeric flavin-containing Cys decarboxylases, HFCD"/>
    <property type="match status" value="1"/>
</dbReference>
<dbReference type="GO" id="GO:0010181">
    <property type="term" value="F:FMN binding"/>
    <property type="evidence" value="ECO:0007669"/>
    <property type="project" value="TreeGrafter"/>
</dbReference>
<evidence type="ECO:0000259" key="1">
    <source>
        <dbReference type="Pfam" id="PF02441"/>
    </source>
</evidence>
<dbReference type="InterPro" id="IPR003382">
    <property type="entry name" value="Flavoprotein"/>
</dbReference>
<dbReference type="EMBL" id="BOPH01000129">
    <property type="protein sequence ID" value="GIJ74050.1"/>
    <property type="molecule type" value="Genomic_DNA"/>
</dbReference>